<name>A0A916VRD8_9RHOB</name>
<accession>A0A916VRD8</accession>
<sequence>MSDTLVAKEIRHRFKAALNGVVLEVDAGAGAVAVTILDIPPSGWVVPEDKLPALYVFASGESLSHDALSEVTRQLFLDVVLMARGGGDPMDGLDDMQLAVEQTLITAGGFGLARSLRLMSVEIAQNQGALMIGTRLMKYEITYGVTPDDPSL</sequence>
<dbReference type="InterPro" id="IPR038512">
    <property type="entry name" value="GpU-like_sf"/>
</dbReference>
<keyword evidence="2" id="KW-1185">Reference proteome</keyword>
<gene>
    <name evidence="1" type="ORF">GCM10011498_26100</name>
</gene>
<dbReference type="Gene3D" id="3.30.70.1700">
    <property type="entry name" value="Phage minor tail protein U"/>
    <property type="match status" value="1"/>
</dbReference>
<comment type="caution">
    <text evidence="1">The sequence shown here is derived from an EMBL/GenBank/DDBJ whole genome shotgun (WGS) entry which is preliminary data.</text>
</comment>
<dbReference type="AlphaFoldDB" id="A0A916VRD8"/>
<evidence type="ECO:0000313" key="1">
    <source>
        <dbReference type="EMBL" id="GGA23942.1"/>
    </source>
</evidence>
<organism evidence="1 2">
    <name type="scientific">Neptunicoccus cionae</name>
    <dbReference type="NCBI Taxonomy" id="2035344"/>
    <lineage>
        <taxon>Bacteria</taxon>
        <taxon>Pseudomonadati</taxon>
        <taxon>Pseudomonadota</taxon>
        <taxon>Alphaproteobacteria</taxon>
        <taxon>Rhodobacterales</taxon>
        <taxon>Paracoccaceae</taxon>
        <taxon>Neptunicoccus</taxon>
    </lineage>
</organism>
<dbReference type="RefSeq" id="WP_188676024.1">
    <property type="nucleotide sequence ID" value="NZ_BMKA01000003.1"/>
</dbReference>
<reference evidence="1" key="2">
    <citation type="submission" date="2020-09" db="EMBL/GenBank/DDBJ databases">
        <authorList>
            <person name="Sun Q."/>
            <person name="Zhou Y."/>
        </authorList>
    </citation>
    <scope>NUCLEOTIDE SEQUENCE</scope>
    <source>
        <strain evidence="1">CGMCC 1.15880</strain>
    </source>
</reference>
<evidence type="ECO:0000313" key="2">
    <source>
        <dbReference type="Proteomes" id="UP000628017"/>
    </source>
</evidence>
<dbReference type="EMBL" id="BMKA01000003">
    <property type="protein sequence ID" value="GGA23942.1"/>
    <property type="molecule type" value="Genomic_DNA"/>
</dbReference>
<dbReference type="Proteomes" id="UP000628017">
    <property type="component" value="Unassembled WGS sequence"/>
</dbReference>
<reference evidence="1" key="1">
    <citation type="journal article" date="2014" name="Int. J. Syst. Evol. Microbiol.">
        <title>Complete genome sequence of Corynebacterium casei LMG S-19264T (=DSM 44701T), isolated from a smear-ripened cheese.</title>
        <authorList>
            <consortium name="US DOE Joint Genome Institute (JGI-PGF)"/>
            <person name="Walter F."/>
            <person name="Albersmeier A."/>
            <person name="Kalinowski J."/>
            <person name="Ruckert C."/>
        </authorList>
    </citation>
    <scope>NUCLEOTIDE SEQUENCE</scope>
    <source>
        <strain evidence="1">CGMCC 1.15880</strain>
    </source>
</reference>
<proteinExistence type="predicted"/>
<protein>
    <submittedName>
        <fullName evidence="1">Uncharacterized protein</fullName>
    </submittedName>
</protein>